<reference evidence="1 2" key="1">
    <citation type="submission" date="2019-06" db="EMBL/GenBank/DDBJ databases">
        <title>Spirosoma utsteinense sp. nov. isolated from Antarctic ice-free soils.</title>
        <authorList>
            <person name="Tahon G."/>
        </authorList>
    </citation>
    <scope>NUCLEOTIDE SEQUENCE [LARGE SCALE GENOMIC DNA]</scope>
    <source>
        <strain evidence="1 2">LMG 31447</strain>
    </source>
</reference>
<sequence>MKTHRSTEIALLLLACSAAPSAGKTETVRLFLERHTPDWDRLLNLASYHRLTPLLYRAFQEVSSVPGSFLSTLRQECLLITTDNLIKLREYHRVAALLDEQAIEHVAFKGIYLAEHSYPERGLRPIGDMDILVDGNDLYKAIGILATDGYQAGDKYKAYLEHPEGVIWDELHEISLFKPYFNTSRFDIDLHWRVDCLLKEIGVFELDNFRSAPDYIIENQAILLVLHHGVNNSWERIGYLNDLYFLLHQADVNWDWLLNELKKHQLEVIFFMGLYWCQQVWAFPVPATVQKQMQVYNLAALTHLREKKWEYKSLTSFRTMLVDFAGTQATFTDKLKIYGSYARSFIFRSTVVTINRNQFYIPKEWGFATVVVRAFLALLRPR</sequence>
<keyword evidence="2" id="KW-1185">Reference proteome</keyword>
<evidence type="ECO:0000313" key="1">
    <source>
        <dbReference type="EMBL" id="MBC3792833.1"/>
    </source>
</evidence>
<organism evidence="1 2">
    <name type="scientific">Spirosoma utsteinense</name>
    <dbReference type="NCBI Taxonomy" id="2585773"/>
    <lineage>
        <taxon>Bacteria</taxon>
        <taxon>Pseudomonadati</taxon>
        <taxon>Bacteroidota</taxon>
        <taxon>Cytophagia</taxon>
        <taxon>Cytophagales</taxon>
        <taxon>Cytophagaceae</taxon>
        <taxon>Spirosoma</taxon>
    </lineage>
</organism>
<evidence type="ECO:0000313" key="2">
    <source>
        <dbReference type="Proteomes" id="UP000700732"/>
    </source>
</evidence>
<dbReference type="InterPro" id="IPR039498">
    <property type="entry name" value="NTP_transf_5"/>
</dbReference>
<dbReference type="EMBL" id="VFIA01000019">
    <property type="protein sequence ID" value="MBC3792833.1"/>
    <property type="molecule type" value="Genomic_DNA"/>
</dbReference>
<name>A0ABR6W8D0_9BACT</name>
<comment type="caution">
    <text evidence="1">The sequence shown here is derived from an EMBL/GenBank/DDBJ whole genome shotgun (WGS) entry which is preliminary data.</text>
</comment>
<accession>A0ABR6W8D0</accession>
<dbReference type="Proteomes" id="UP000700732">
    <property type="component" value="Unassembled WGS sequence"/>
</dbReference>
<dbReference type="Pfam" id="PF14907">
    <property type="entry name" value="NTP_transf_5"/>
    <property type="match status" value="1"/>
</dbReference>
<protein>
    <recommendedName>
        <fullName evidence="3">Nucleotidyltransferase family protein</fullName>
    </recommendedName>
</protein>
<gene>
    <name evidence="1" type="ORF">FH603_3347</name>
</gene>
<proteinExistence type="predicted"/>
<evidence type="ECO:0008006" key="3">
    <source>
        <dbReference type="Google" id="ProtNLM"/>
    </source>
</evidence>
<dbReference type="RefSeq" id="WP_186738587.1">
    <property type="nucleotide sequence ID" value="NZ_VFIA01000019.1"/>
</dbReference>